<dbReference type="EMBL" id="CM023490">
    <property type="protein sequence ID" value="KAH6943394.1"/>
    <property type="molecule type" value="Genomic_DNA"/>
</dbReference>
<organism evidence="1 2">
    <name type="scientific">Hyalomma asiaticum</name>
    <name type="common">Tick</name>
    <dbReference type="NCBI Taxonomy" id="266040"/>
    <lineage>
        <taxon>Eukaryota</taxon>
        <taxon>Metazoa</taxon>
        <taxon>Ecdysozoa</taxon>
        <taxon>Arthropoda</taxon>
        <taxon>Chelicerata</taxon>
        <taxon>Arachnida</taxon>
        <taxon>Acari</taxon>
        <taxon>Parasitiformes</taxon>
        <taxon>Ixodida</taxon>
        <taxon>Ixodoidea</taxon>
        <taxon>Ixodidae</taxon>
        <taxon>Hyalomminae</taxon>
        <taxon>Hyalomma</taxon>
    </lineage>
</organism>
<dbReference type="Proteomes" id="UP000821845">
    <property type="component" value="Chromosome 10"/>
</dbReference>
<protein>
    <submittedName>
        <fullName evidence="1">Uncharacterized protein</fullName>
    </submittedName>
</protein>
<name>A0ACB7TB59_HYAAI</name>
<reference evidence="1" key="1">
    <citation type="submission" date="2020-05" db="EMBL/GenBank/DDBJ databases">
        <title>Large-scale comparative analyses of tick genomes elucidate their genetic diversity and vector capacities.</title>
        <authorList>
            <person name="Jia N."/>
            <person name="Wang J."/>
            <person name="Shi W."/>
            <person name="Du L."/>
            <person name="Sun Y."/>
            <person name="Zhan W."/>
            <person name="Jiang J."/>
            <person name="Wang Q."/>
            <person name="Zhang B."/>
            <person name="Ji P."/>
            <person name="Sakyi L.B."/>
            <person name="Cui X."/>
            <person name="Yuan T."/>
            <person name="Jiang B."/>
            <person name="Yang W."/>
            <person name="Lam T.T.-Y."/>
            <person name="Chang Q."/>
            <person name="Ding S."/>
            <person name="Wang X."/>
            <person name="Zhu J."/>
            <person name="Ruan X."/>
            <person name="Zhao L."/>
            <person name="Wei J."/>
            <person name="Que T."/>
            <person name="Du C."/>
            <person name="Cheng J."/>
            <person name="Dai P."/>
            <person name="Han X."/>
            <person name="Huang E."/>
            <person name="Gao Y."/>
            <person name="Liu J."/>
            <person name="Shao H."/>
            <person name="Ye R."/>
            <person name="Li L."/>
            <person name="Wei W."/>
            <person name="Wang X."/>
            <person name="Wang C."/>
            <person name="Yang T."/>
            <person name="Huo Q."/>
            <person name="Li W."/>
            <person name="Guo W."/>
            <person name="Chen H."/>
            <person name="Zhou L."/>
            <person name="Ni X."/>
            <person name="Tian J."/>
            <person name="Zhou Y."/>
            <person name="Sheng Y."/>
            <person name="Liu T."/>
            <person name="Pan Y."/>
            <person name="Xia L."/>
            <person name="Li J."/>
            <person name="Zhao F."/>
            <person name="Cao W."/>
        </authorList>
    </citation>
    <scope>NUCLEOTIDE SEQUENCE</scope>
    <source>
        <strain evidence="1">Hyas-2018</strain>
    </source>
</reference>
<keyword evidence="2" id="KW-1185">Reference proteome</keyword>
<accession>A0ACB7TB59</accession>
<proteinExistence type="predicted"/>
<evidence type="ECO:0000313" key="2">
    <source>
        <dbReference type="Proteomes" id="UP000821845"/>
    </source>
</evidence>
<evidence type="ECO:0000313" key="1">
    <source>
        <dbReference type="EMBL" id="KAH6943394.1"/>
    </source>
</evidence>
<gene>
    <name evidence="1" type="ORF">HPB50_020891</name>
</gene>
<comment type="caution">
    <text evidence="1">The sequence shown here is derived from an EMBL/GenBank/DDBJ whole genome shotgun (WGS) entry which is preliminary data.</text>
</comment>
<sequence length="250" mass="25434">MAPILFVLVLLVPATLAAVPTGNCINATLPGILNLGQTALVTALTKLLTCLITPLTGTNFTGALTAFFDVITIVLRTIGFGSFLTFVQSALTPLCALGGTNVVPGCTTLLSGNQTCSAPISITLPDMFNISRCVNQTALLCQNGTLASDQLLLNVIDTITLRVAMASDCCLIISDCCSIAPDCALIVSANRSRISASDPFASVAAGVDADTGVSLSSISSIAASVDSWGGALRFACPSTGFGANVDDVLP</sequence>